<evidence type="ECO:0000256" key="7">
    <source>
        <dbReference type="SAM" id="MobiDB-lite"/>
    </source>
</evidence>
<keyword evidence="10" id="KW-1185">Reference proteome</keyword>
<dbReference type="GO" id="GO:0016020">
    <property type="term" value="C:membrane"/>
    <property type="evidence" value="ECO:0007669"/>
    <property type="project" value="UniProtKB-SubCell"/>
</dbReference>
<evidence type="ECO:0000313" key="9">
    <source>
        <dbReference type="EMBL" id="OUD14612.1"/>
    </source>
</evidence>
<feature type="transmembrane region" description="Helical" evidence="6">
    <location>
        <begin position="63"/>
        <end position="87"/>
    </location>
</feature>
<dbReference type="PRINTS" id="PR00721">
    <property type="entry name" value="STOMATIN"/>
</dbReference>
<sequence length="393" mass="43810">MAWNEPGGSGSKDPWGHRNNEQGPPDLDEIVKKMQAKLNRLFGGGRGGSGQGGSRGDGDGGEISWSMLGVIAAVGLIVWGLFGFYVVEPAEQGVETRFGRYIQTTQQGLNWHIPYPIEQVEKVNVQQIRAFSHNAQMLTQDENIINVELVVQYRVSDPRDYLFNVLDPDNTLHQATESALREIVGTSTMERVLTVERERVATDTKALIQNILDRYRTGLAVVSVNMQNAQPPEAVQSAFADVIKAREDEERDKNRAQAYSNEVIQRAGGEAERLRQGAQAYRAQVIARSEGETQRFLSVLREYERAPEITRQRIYLETMESVLSNTSKIMLDLQGNNNLMVLPLDRLMGQNGQNPLTNARPNSPTASESFTQGNPIPMEDGRNRDDARSRGGR</sequence>
<evidence type="ECO:0000256" key="5">
    <source>
        <dbReference type="ARBA" id="ARBA00023136"/>
    </source>
</evidence>
<dbReference type="InterPro" id="IPR036013">
    <property type="entry name" value="Band_7/SPFH_dom_sf"/>
</dbReference>
<comment type="caution">
    <text evidence="9">The sequence shown here is derived from an EMBL/GenBank/DDBJ whole genome shotgun (WGS) entry which is preliminary data.</text>
</comment>
<evidence type="ECO:0000256" key="1">
    <source>
        <dbReference type="ARBA" id="ARBA00004167"/>
    </source>
</evidence>
<gene>
    <name evidence="9" type="ORF">TPSD3_10045</name>
</gene>
<dbReference type="NCBIfam" id="TIGR01933">
    <property type="entry name" value="hflK"/>
    <property type="match status" value="1"/>
</dbReference>
<dbReference type="AlphaFoldDB" id="A0A251XAQ9"/>
<dbReference type="InterPro" id="IPR010201">
    <property type="entry name" value="HflK"/>
</dbReference>
<dbReference type="Pfam" id="PF01145">
    <property type="entry name" value="Band_7"/>
    <property type="match status" value="1"/>
</dbReference>
<comment type="similarity">
    <text evidence="2 6">Belongs to the band 7/mec-2 family. HflK subfamily.</text>
</comment>
<dbReference type="RefSeq" id="WP_086488390.1">
    <property type="nucleotide sequence ID" value="NZ_MSLT01000012.1"/>
</dbReference>
<dbReference type="SMART" id="SM00244">
    <property type="entry name" value="PHB"/>
    <property type="match status" value="1"/>
</dbReference>
<dbReference type="Gene3D" id="3.30.479.30">
    <property type="entry name" value="Band 7 domain"/>
    <property type="match status" value="1"/>
</dbReference>
<dbReference type="PANTHER" id="PTHR43327:SF2">
    <property type="entry name" value="MODULATOR OF FTSH PROTEASE HFLK"/>
    <property type="match status" value="1"/>
</dbReference>
<dbReference type="InterPro" id="IPR020980">
    <property type="entry name" value="Membrane_HflK_N"/>
</dbReference>
<keyword evidence="4 6" id="KW-1133">Transmembrane helix</keyword>
<dbReference type="InterPro" id="IPR001107">
    <property type="entry name" value="Band_7"/>
</dbReference>
<evidence type="ECO:0000256" key="6">
    <source>
        <dbReference type="RuleBase" id="RU364113"/>
    </source>
</evidence>
<dbReference type="OrthoDB" id="9779595at2"/>
<feature type="compositionally biased region" description="Polar residues" evidence="7">
    <location>
        <begin position="350"/>
        <end position="374"/>
    </location>
</feature>
<evidence type="ECO:0000256" key="4">
    <source>
        <dbReference type="ARBA" id="ARBA00022989"/>
    </source>
</evidence>
<evidence type="ECO:0000256" key="3">
    <source>
        <dbReference type="ARBA" id="ARBA00022692"/>
    </source>
</evidence>
<evidence type="ECO:0000313" key="10">
    <source>
        <dbReference type="Proteomes" id="UP000194798"/>
    </source>
</evidence>
<dbReference type="SUPFAM" id="SSF117892">
    <property type="entry name" value="Band 7/SPFH domain"/>
    <property type="match status" value="1"/>
</dbReference>
<name>A0A251XAQ9_9GAMM</name>
<dbReference type="InterPro" id="IPR001972">
    <property type="entry name" value="Stomatin_HflK_fam"/>
</dbReference>
<dbReference type="PANTHER" id="PTHR43327">
    <property type="entry name" value="STOMATIN-LIKE PROTEIN 2, MITOCHONDRIAL"/>
    <property type="match status" value="1"/>
</dbReference>
<evidence type="ECO:0000256" key="2">
    <source>
        <dbReference type="ARBA" id="ARBA00006971"/>
    </source>
</evidence>
<keyword evidence="3 6" id="KW-0812">Transmembrane</keyword>
<evidence type="ECO:0000259" key="8">
    <source>
        <dbReference type="SMART" id="SM00244"/>
    </source>
</evidence>
<dbReference type="Proteomes" id="UP000194798">
    <property type="component" value="Unassembled WGS sequence"/>
</dbReference>
<dbReference type="EMBL" id="MSLT01000012">
    <property type="protein sequence ID" value="OUD14612.1"/>
    <property type="molecule type" value="Genomic_DNA"/>
</dbReference>
<dbReference type="CDD" id="cd03404">
    <property type="entry name" value="SPFH_HflK"/>
    <property type="match status" value="1"/>
</dbReference>
<accession>A0A251XAQ9</accession>
<protein>
    <recommendedName>
        <fullName evidence="6">Protein HflK</fullName>
    </recommendedName>
</protein>
<comment type="subunit">
    <text evidence="6">HflC and HflK may interact to form a multimeric complex.</text>
</comment>
<feature type="domain" description="Band 7" evidence="8">
    <location>
        <begin position="82"/>
        <end position="243"/>
    </location>
</feature>
<reference evidence="9 10" key="1">
    <citation type="submission" date="2016-12" db="EMBL/GenBank/DDBJ databases">
        <title>Thioflexothrix psekupsii D3 genome sequencing and assembly.</title>
        <authorList>
            <person name="Fomenkov A."/>
            <person name="Vincze T."/>
            <person name="Grabovich M."/>
            <person name="Anton B.P."/>
            <person name="Dubinina G."/>
            <person name="Orlova M."/>
            <person name="Belousova E."/>
            <person name="Roberts R.J."/>
        </authorList>
    </citation>
    <scope>NUCLEOTIDE SEQUENCE [LARGE SCALE GENOMIC DNA]</scope>
    <source>
        <strain evidence="9">D3</strain>
    </source>
</reference>
<keyword evidence="5 6" id="KW-0472">Membrane</keyword>
<feature type="compositionally biased region" description="Basic and acidic residues" evidence="7">
    <location>
        <begin position="379"/>
        <end position="393"/>
    </location>
</feature>
<dbReference type="Pfam" id="PF12221">
    <property type="entry name" value="HflK_N"/>
    <property type="match status" value="1"/>
</dbReference>
<feature type="region of interest" description="Disordered" evidence="7">
    <location>
        <begin position="350"/>
        <end position="393"/>
    </location>
</feature>
<comment type="subcellular location">
    <subcellularLocation>
        <location evidence="1">Membrane</location>
        <topology evidence="1">Single-pass membrane protein</topology>
    </subcellularLocation>
</comment>
<feature type="region of interest" description="Disordered" evidence="7">
    <location>
        <begin position="1"/>
        <end position="26"/>
    </location>
</feature>
<comment type="function">
    <text evidence="6">HflC and HflK could encode or regulate a protease.</text>
</comment>
<proteinExistence type="inferred from homology"/>
<organism evidence="9 10">
    <name type="scientific">Thioflexithrix psekupsensis</name>
    <dbReference type="NCBI Taxonomy" id="1570016"/>
    <lineage>
        <taxon>Bacteria</taxon>
        <taxon>Pseudomonadati</taxon>
        <taxon>Pseudomonadota</taxon>
        <taxon>Gammaproteobacteria</taxon>
        <taxon>Thiotrichales</taxon>
        <taxon>Thioflexithrix</taxon>
    </lineage>
</organism>
<dbReference type="InterPro" id="IPR050710">
    <property type="entry name" value="Band7/mec-2_domain"/>
</dbReference>